<dbReference type="SMART" id="SM00222">
    <property type="entry name" value="Sec7"/>
    <property type="match status" value="1"/>
</dbReference>
<dbReference type="SUPFAM" id="SSF52374">
    <property type="entry name" value="Nucleotidylyl transferase"/>
    <property type="match status" value="1"/>
</dbReference>
<dbReference type="STRING" id="210143.A0A1R3K4Z0"/>
<dbReference type="Gene3D" id="1.10.220.20">
    <property type="match status" value="1"/>
</dbReference>
<comment type="subcellular location">
    <subcellularLocation>
        <location evidence="5">Cytoplasm</location>
        <location evidence="5">Cytosol</location>
    </subcellularLocation>
    <subcellularLocation>
        <location evidence="4">Membrane</location>
        <topology evidence="4">Peripheral membrane protein</topology>
        <orientation evidence="4">Cytoplasmic side</orientation>
    </subcellularLocation>
    <subcellularLocation>
        <location evidence="2">Mitochondrion</location>
    </subcellularLocation>
    <subcellularLocation>
        <location evidence="3">Plastid</location>
        <location evidence="3">Chloroplast</location>
    </subcellularLocation>
</comment>
<dbReference type="Gramene" id="OMP02162">
    <property type="protein sequence ID" value="OMP02162"/>
    <property type="gene ID" value="CCACVL1_02911"/>
</dbReference>
<keyword evidence="16" id="KW-0067">ATP-binding</keyword>
<proteinExistence type="inferred from homology"/>
<evidence type="ECO:0000256" key="22">
    <source>
        <dbReference type="ARBA" id="ARBA00023146"/>
    </source>
</evidence>
<feature type="region of interest" description="Disordered" evidence="26">
    <location>
        <begin position="797"/>
        <end position="837"/>
    </location>
</feature>
<evidence type="ECO:0000259" key="27">
    <source>
        <dbReference type="PROSITE" id="PS50190"/>
    </source>
</evidence>
<comment type="subunit">
    <text evidence="7">Homodimer.</text>
</comment>
<dbReference type="PANTHER" id="PTHR10663:SF108">
    <property type="entry name" value="BREFELDIN A-INHIBITED GUANINE NUCLEOTIDE-EXCHANGE PROTEIN 1"/>
    <property type="match status" value="1"/>
</dbReference>
<evidence type="ECO:0000313" key="29">
    <source>
        <dbReference type="Proteomes" id="UP000188268"/>
    </source>
</evidence>
<keyword evidence="14" id="KW-0344">Guanine-nucleotide releasing factor</keyword>
<dbReference type="PANTHER" id="PTHR10663">
    <property type="entry name" value="GUANYL-NUCLEOTIDE EXCHANGE FACTOR"/>
    <property type="match status" value="1"/>
</dbReference>
<evidence type="ECO:0000256" key="20">
    <source>
        <dbReference type="ARBA" id="ARBA00023128"/>
    </source>
</evidence>
<dbReference type="EMBL" id="AWWV01006295">
    <property type="protein sequence ID" value="OMP02162.1"/>
    <property type="molecule type" value="Genomic_DNA"/>
</dbReference>
<keyword evidence="18" id="KW-0653">Protein transport</keyword>
<keyword evidence="17" id="KW-0648">Protein biosynthesis</keyword>
<dbReference type="InterPro" id="IPR032691">
    <property type="entry name" value="Mon2/Sec7/BIG1-like_HUS"/>
</dbReference>
<protein>
    <recommendedName>
        <fullName evidence="25">Glutamate--tRNA ligase, chloroplastic/mitochondrial</fullName>
        <ecNumber evidence="8">6.1.1.17</ecNumber>
    </recommendedName>
    <alternativeName>
        <fullName evidence="23">Glutamyl-tRNA synthetase</fullName>
    </alternativeName>
</protein>
<evidence type="ECO:0000256" key="4">
    <source>
        <dbReference type="ARBA" id="ARBA00004287"/>
    </source>
</evidence>
<dbReference type="InterPro" id="IPR008925">
    <property type="entry name" value="aa_tRNA-synth_I_cd-bd_sf"/>
</dbReference>
<evidence type="ECO:0000256" key="17">
    <source>
        <dbReference type="ARBA" id="ARBA00022917"/>
    </source>
</evidence>
<evidence type="ECO:0000256" key="13">
    <source>
        <dbReference type="ARBA" id="ARBA00022640"/>
    </source>
</evidence>
<dbReference type="Gene3D" id="3.40.50.620">
    <property type="entry name" value="HUPs"/>
    <property type="match status" value="1"/>
</dbReference>
<dbReference type="InterPro" id="IPR020058">
    <property type="entry name" value="Glu/Gln-tRNA-synth_Ib_cat-dom"/>
</dbReference>
<dbReference type="GO" id="GO:0006424">
    <property type="term" value="P:glutamyl-tRNA aminoacylation"/>
    <property type="evidence" value="ECO:0007669"/>
    <property type="project" value="InterPro"/>
</dbReference>
<evidence type="ECO:0000256" key="1">
    <source>
        <dbReference type="ARBA" id="ARBA00004051"/>
    </source>
</evidence>
<evidence type="ECO:0000256" key="26">
    <source>
        <dbReference type="SAM" id="MobiDB-lite"/>
    </source>
</evidence>
<organism evidence="28 29">
    <name type="scientific">Corchorus capsularis</name>
    <name type="common">Jute</name>
    <dbReference type="NCBI Taxonomy" id="210143"/>
    <lineage>
        <taxon>Eukaryota</taxon>
        <taxon>Viridiplantae</taxon>
        <taxon>Streptophyta</taxon>
        <taxon>Embryophyta</taxon>
        <taxon>Tracheophyta</taxon>
        <taxon>Spermatophyta</taxon>
        <taxon>Magnoliopsida</taxon>
        <taxon>eudicotyledons</taxon>
        <taxon>Gunneridae</taxon>
        <taxon>Pentapetalae</taxon>
        <taxon>rosids</taxon>
        <taxon>malvids</taxon>
        <taxon>Malvales</taxon>
        <taxon>Malvaceae</taxon>
        <taxon>Grewioideae</taxon>
        <taxon>Apeibeae</taxon>
        <taxon>Corchorus</taxon>
    </lineage>
</organism>
<dbReference type="Gene3D" id="1.25.10.10">
    <property type="entry name" value="Leucine-rich Repeat Variant"/>
    <property type="match status" value="1"/>
</dbReference>
<dbReference type="Pfam" id="PF20252">
    <property type="entry name" value="BIG2_C"/>
    <property type="match status" value="1"/>
</dbReference>
<keyword evidence="12" id="KW-0436">Ligase</keyword>
<gene>
    <name evidence="28" type="ORF">CCACVL1_02911</name>
</gene>
<dbReference type="Proteomes" id="UP000188268">
    <property type="component" value="Unassembled WGS sequence"/>
</dbReference>
<feature type="domain" description="SEC7" evidence="27">
    <location>
        <begin position="1103"/>
        <end position="1291"/>
    </location>
</feature>
<keyword evidence="15" id="KW-0547">Nucleotide-binding</keyword>
<dbReference type="GO" id="GO:0000049">
    <property type="term" value="F:tRNA binding"/>
    <property type="evidence" value="ECO:0007669"/>
    <property type="project" value="InterPro"/>
</dbReference>
<dbReference type="GO" id="GO:0005802">
    <property type="term" value="C:trans-Golgi network"/>
    <property type="evidence" value="ECO:0007669"/>
    <property type="project" value="TreeGrafter"/>
</dbReference>
<dbReference type="NCBIfam" id="TIGR00464">
    <property type="entry name" value="gltX_bact"/>
    <property type="match status" value="1"/>
</dbReference>
<evidence type="ECO:0000256" key="11">
    <source>
        <dbReference type="ARBA" id="ARBA00022528"/>
    </source>
</evidence>
<comment type="caution">
    <text evidence="28">The sequence shown here is derived from an EMBL/GenBank/DDBJ whole genome shotgun (WGS) entry which is preliminary data.</text>
</comment>
<keyword evidence="10" id="KW-0963">Cytoplasm</keyword>
<dbReference type="PRINTS" id="PR00987">
    <property type="entry name" value="TRNASYNTHGLU"/>
</dbReference>
<dbReference type="GO" id="GO:0005524">
    <property type="term" value="F:ATP binding"/>
    <property type="evidence" value="ECO:0007669"/>
    <property type="project" value="UniProtKB-KW"/>
</dbReference>
<dbReference type="FunFam" id="1.10.220.20:FF:000002">
    <property type="entry name" value="Brefeldin A-inhibited guanine nucleotide-exchange protein 1"/>
    <property type="match status" value="1"/>
</dbReference>
<keyword evidence="21" id="KW-0472">Membrane</keyword>
<evidence type="ECO:0000256" key="8">
    <source>
        <dbReference type="ARBA" id="ARBA00012835"/>
    </source>
</evidence>
<evidence type="ECO:0000256" key="15">
    <source>
        <dbReference type="ARBA" id="ARBA00022741"/>
    </source>
</evidence>
<dbReference type="InterPro" id="IPR023394">
    <property type="entry name" value="Sec7_C_sf"/>
</dbReference>
<dbReference type="GO" id="GO:0008270">
    <property type="term" value="F:zinc ion binding"/>
    <property type="evidence" value="ECO:0007669"/>
    <property type="project" value="InterPro"/>
</dbReference>
<dbReference type="GO" id="GO:0005829">
    <property type="term" value="C:cytosol"/>
    <property type="evidence" value="ECO:0007669"/>
    <property type="project" value="UniProtKB-SubCell"/>
</dbReference>
<keyword evidence="19" id="KW-0809">Transit peptide</keyword>
<dbReference type="Gene3D" id="1.10.10.350">
    <property type="match status" value="1"/>
</dbReference>
<dbReference type="EC" id="6.1.1.17" evidence="8"/>
<evidence type="ECO:0000256" key="24">
    <source>
        <dbReference type="ARBA" id="ARBA00048351"/>
    </source>
</evidence>
<evidence type="ECO:0000256" key="7">
    <source>
        <dbReference type="ARBA" id="ARBA00011738"/>
    </source>
</evidence>
<evidence type="ECO:0000256" key="23">
    <source>
        <dbReference type="ARBA" id="ARBA00030865"/>
    </source>
</evidence>
<dbReference type="PROSITE" id="PS00178">
    <property type="entry name" value="AA_TRNA_LIGASE_I"/>
    <property type="match status" value="1"/>
</dbReference>
<dbReference type="GO" id="GO:0009791">
    <property type="term" value="P:post-embryonic development"/>
    <property type="evidence" value="ECO:0007669"/>
    <property type="project" value="UniProtKB-ARBA"/>
</dbReference>
<evidence type="ECO:0000256" key="5">
    <source>
        <dbReference type="ARBA" id="ARBA00004514"/>
    </source>
</evidence>
<dbReference type="SUPFAM" id="SSF48425">
    <property type="entry name" value="Sec7 domain"/>
    <property type="match status" value="1"/>
</dbReference>
<keyword evidence="22" id="KW-0030">Aminoacyl-tRNA synthetase</keyword>
<dbReference type="InterPro" id="IPR014729">
    <property type="entry name" value="Rossmann-like_a/b/a_fold"/>
</dbReference>
<dbReference type="GO" id="GO:0005739">
    <property type="term" value="C:mitochondrion"/>
    <property type="evidence" value="ECO:0007669"/>
    <property type="project" value="UniProtKB-SubCell"/>
</dbReference>
<dbReference type="InterPro" id="IPR004527">
    <property type="entry name" value="Glu-tRNA-ligase_bac/mito"/>
</dbReference>
<dbReference type="OrthoDB" id="430364at2759"/>
<dbReference type="SUPFAM" id="SSF48163">
    <property type="entry name" value="An anticodon-binding domain of class I aminoacyl-tRNA synthetases"/>
    <property type="match status" value="1"/>
</dbReference>
<dbReference type="SUPFAM" id="SSF48371">
    <property type="entry name" value="ARM repeat"/>
    <property type="match status" value="1"/>
</dbReference>
<evidence type="ECO:0000256" key="6">
    <source>
        <dbReference type="ARBA" id="ARBA00007894"/>
    </source>
</evidence>
<dbReference type="InterPro" id="IPR032629">
    <property type="entry name" value="DCB_dom"/>
</dbReference>
<dbReference type="InterPro" id="IPR015403">
    <property type="entry name" value="Mon2/Sec7/BIG1-like_HDS"/>
</dbReference>
<dbReference type="GO" id="GO:0015031">
    <property type="term" value="P:protein transport"/>
    <property type="evidence" value="ECO:0007669"/>
    <property type="project" value="UniProtKB-KW"/>
</dbReference>
<evidence type="ECO:0000256" key="25">
    <source>
        <dbReference type="ARBA" id="ARBA00067539"/>
    </source>
</evidence>
<keyword evidence="11" id="KW-0150">Chloroplast</keyword>
<dbReference type="GO" id="GO:0032012">
    <property type="term" value="P:regulation of ARF protein signal transduction"/>
    <property type="evidence" value="ECO:0007669"/>
    <property type="project" value="InterPro"/>
</dbReference>
<name>A0A1R3K4Z0_COCAP</name>
<evidence type="ECO:0000313" key="28">
    <source>
        <dbReference type="EMBL" id="OMP02162.1"/>
    </source>
</evidence>
<evidence type="ECO:0000256" key="14">
    <source>
        <dbReference type="ARBA" id="ARBA00022658"/>
    </source>
</evidence>
<comment type="similarity">
    <text evidence="6">Belongs to the class-I aminoacyl-tRNA synthetase family. Glutamate--tRNA ligase type 1 subfamily.</text>
</comment>
<evidence type="ECO:0000256" key="10">
    <source>
        <dbReference type="ARBA" id="ARBA00022490"/>
    </source>
</evidence>
<evidence type="ECO:0000256" key="3">
    <source>
        <dbReference type="ARBA" id="ARBA00004229"/>
    </source>
</evidence>
<comment type="function">
    <text evidence="1">Catalyzes the attachment of glutamate to tRNA(Glu) in a two-step reaction: glutamate is first activated by ATP to form Glu-AMP and then transferred to the acceptor end of tRNA(Glu).</text>
</comment>
<dbReference type="FunFam" id="1.10.10.350:FF:000004">
    <property type="entry name" value="Glutamate--tRNA ligase chloroplastic/mitochondrial"/>
    <property type="match status" value="1"/>
</dbReference>
<dbReference type="InterPro" id="IPR001412">
    <property type="entry name" value="aa-tRNA-synth_I_CS"/>
</dbReference>
<dbReference type="InterPro" id="IPR011989">
    <property type="entry name" value="ARM-like"/>
</dbReference>
<dbReference type="Gene3D" id="1.10.1000.11">
    <property type="entry name" value="Arf Nucleotide-binding Site Opener,domain 2"/>
    <property type="match status" value="1"/>
</dbReference>
<dbReference type="InterPro" id="IPR016024">
    <property type="entry name" value="ARM-type_fold"/>
</dbReference>
<dbReference type="GO" id="GO:0009507">
    <property type="term" value="C:chloroplast"/>
    <property type="evidence" value="ECO:0007669"/>
    <property type="project" value="UniProtKB-SubCell"/>
</dbReference>
<dbReference type="Pfam" id="PF01369">
    <property type="entry name" value="Sec7"/>
    <property type="match status" value="1"/>
</dbReference>
<comment type="catalytic activity">
    <reaction evidence="24">
        <text>tRNA(Glu) + L-glutamate + ATP = L-glutamyl-tRNA(Glu) + AMP + diphosphate</text>
        <dbReference type="Rhea" id="RHEA:23540"/>
        <dbReference type="Rhea" id="RHEA-COMP:9663"/>
        <dbReference type="Rhea" id="RHEA-COMP:9680"/>
        <dbReference type="ChEBI" id="CHEBI:29985"/>
        <dbReference type="ChEBI" id="CHEBI:30616"/>
        <dbReference type="ChEBI" id="CHEBI:33019"/>
        <dbReference type="ChEBI" id="CHEBI:78442"/>
        <dbReference type="ChEBI" id="CHEBI:78520"/>
        <dbReference type="ChEBI" id="CHEBI:456215"/>
        <dbReference type="EC" id="6.1.1.17"/>
    </reaction>
</comment>
<dbReference type="GO" id="GO:0016020">
    <property type="term" value="C:membrane"/>
    <property type="evidence" value="ECO:0007669"/>
    <property type="project" value="UniProtKB-SubCell"/>
</dbReference>
<dbReference type="InterPro" id="IPR000904">
    <property type="entry name" value="Sec7_dom"/>
</dbReference>
<accession>A0A1R3K4Z0</accession>
<dbReference type="GO" id="GO:0048608">
    <property type="term" value="P:reproductive structure development"/>
    <property type="evidence" value="ECO:0007669"/>
    <property type="project" value="UniProtKB-ARBA"/>
</dbReference>
<evidence type="ECO:0000256" key="19">
    <source>
        <dbReference type="ARBA" id="ARBA00022946"/>
    </source>
</evidence>
<reference evidence="28 29" key="1">
    <citation type="submission" date="2013-09" db="EMBL/GenBank/DDBJ databases">
        <title>Corchorus capsularis genome sequencing.</title>
        <authorList>
            <person name="Alam M."/>
            <person name="Haque M.S."/>
            <person name="Islam M.S."/>
            <person name="Emdad E.M."/>
            <person name="Islam M.M."/>
            <person name="Ahmed B."/>
            <person name="Halim A."/>
            <person name="Hossen Q.M.M."/>
            <person name="Hossain M.Z."/>
            <person name="Ahmed R."/>
            <person name="Khan M.M."/>
            <person name="Islam R."/>
            <person name="Rashid M.M."/>
            <person name="Khan S.A."/>
            <person name="Rahman M.S."/>
            <person name="Alam M."/>
        </authorList>
    </citation>
    <scope>NUCLEOTIDE SEQUENCE [LARGE SCALE GENOMIC DNA]</scope>
    <source>
        <strain evidence="29">cv. CVL-1</strain>
        <tissue evidence="28">Whole seedling</tissue>
    </source>
</reference>
<dbReference type="Pfam" id="PF12783">
    <property type="entry name" value="Sec7-like_HUS"/>
    <property type="match status" value="1"/>
</dbReference>
<dbReference type="InterPro" id="IPR035999">
    <property type="entry name" value="Sec7_dom_sf"/>
</dbReference>
<dbReference type="HAMAP" id="MF_00022">
    <property type="entry name" value="Glu_tRNA_synth_type1"/>
    <property type="match status" value="1"/>
</dbReference>
<evidence type="ECO:0000256" key="21">
    <source>
        <dbReference type="ARBA" id="ARBA00023136"/>
    </source>
</evidence>
<keyword evidence="13" id="KW-0934">Plastid</keyword>
<dbReference type="CDD" id="cd00171">
    <property type="entry name" value="Sec7"/>
    <property type="match status" value="1"/>
</dbReference>
<sequence length="2271" mass="252882">MATLVAGTPWMRIRVFPELAPPFLFRRHFRRNFSVRASIDSDAPVRVRFAPSPTGNLHVGGARTALFNYLFARSKGGKFVLRIEDTDLERSTRESEEALLRDLTWLGLDWDEGPGVGGDYGPYRQSERNSMYKQYAETLLDSGHVYRCFCSNEELEKMKEIAELKKLPPVYSGKWATASDEEVQEELAKGTPYTYRFRVPKEGSLKINDLIRGEVSWKLDTLGDFVVMRSNGQPVYNFCVTVDDATMAISHVIRAEEHLPNTLRQALIYKALGFPMPLFAHVSLILAPDRSKLSKRHGATSVGQFKEMGYLPQAMVNYLALLGWGDGTENEFFTIEQLVEKFTIDRVNKSGAVFDSTKLRWMNGQHLRALPTEELTKLIGERWKSAGLLTESAGPFIDEAVQLLKDGIDLVTDSDTALSNLLSYPLHATLTIPEAKSVVDDKLSEFSASLIAAYDSGELLGALEEGHAGWQKWVKGFGKAQKRKGKSLFMPLRVLLTGKLHGPDMGSSVALIYKAGNNDVVAPQAGFMPLRERSEKHTDTEEKLVMSASHTLGGPSRCGRVLGPSLDKIIKNAAWRKHSHLVSACKAALDKLETLSEISLADPNSPLQGLSSSDSEFVLNPILLALDSKYAKVAEPALECTFKLFSLGLIRGEIDGHVSNSILYKIVESICTVGGIGEESIELVVLRVLLSAVRCPCVLIRGDCLLHVVRTCYNIYMGGLNGTNQICAKSVLAQIMLILFTRAEENSMDVPIKTVSVSELLEFTDKNLNEGSSIYYCQNFVSEVLAASEGVPDLKLSQPTPIHELQNGESKVSKGEDKEEIGEDDTKEGVESGSGGISSKVREDGFLVFKNLCKLSMKFSSQENPDDQILLRGKTLSLELLKVIMHNGGSIWRSNDRQVILFLNAIKQYLCLSLLKNSALSVMSIFQLQCSIFMSLLTKYRSGLKAEIGIFFPMLILRILENVLQPSFLQKMTVLQLLEKIAGDPQLIIDIFVNYDCDVDSPNIFERIVNGLLKTALGPPPGSTTTLSAVQDITFRHESVKCLVGIIKSMGAWMDQQLKIGDSDLPRSLEIDASAESHSIPTTEDGAVTDCELHPEMNPESASFEQRRAYKIELQKGVSLFNRKPSKGIEFLINTKKVGASPEEVASFLRNNTAGLNETMIGDYLGEREEFSLKVMHAYVDSFNFKSMDFGEAIRFFLRGFRLPGEAQKIDRIMEKFAERYCKCNPNSFTSADTAYVLAYSVIMLNTDAHNSMVKEKMTKSDFIRNNRGIDDGKDLPEEYLGALYDQIVKNEIKMKADSVPQSKQANSLNKLLGLDGILNLVSWKQTEEKPLGANGLLIRHIQEQFKAKSGKSESVYNSVTDVAILRFMVEACWGPMLAAFSVTLDQSDDRLATTQCLQGFRHAVHVTSVMGMQTQRDAFVTSVAKFTYLHCAADMKQKNVDAVKAIISIAIEDGNHLQEAWEHILTCLSRIEHLQLLGEGAPTDASFLSVSNTETDEKAPKSAGLQSLKRKGTLHNPAVMAVVRGGSYDSTTLGVNNSGLVTPEQINSFITNLNLLEQIGNFELNHVFAHSQRLNSEAIVAFVKALCKVSISELQSPTDPRVFSLTKLVEIAHYNMNRIRLVWSRMWNVLSDFFVAVGLSENLSVAIFVMDSLRQLAMKFLEREELANYNFQNEFLRPFVIVMQRSSSTEIKELIVRCISQMVLSRVTNVKSGWKSVFMVFTAAAADERKNIVLLAFETMEKIVREYFPHITETETTTFTDCVRCLITFTNSRFNSDVSLNAIAFLRFCAVKLAEGGLVCTDKSWGDGSSISVVKKDDSNVQNFTDIDDHGSYWIPLLTGLSKLTSDSRLAIRKSSLEVLFNILKDHGHLFSRTFWSGVLSSVVFPIFNGICEKREMPVNNEQDSPTLRSPHSDGSTWDIETSTVAAHCLVDLFIGFYNVLRPQLPDVVSILTGYLRSCIQGPASTGVAALFRLTGELGSRFSEDEWQEIFLALKAAATSSLPGFMKVLRTMDDIKVPDSSQSYPNTEASSDHGLTNDDFEDDNLQTVAYVVSRMKSHIAVQLLIIQVITDMYKANLQLLSAANVNIIVEIFSSIASHAQLLNSETDLQKKIQKACTILELSDPPMVHFENDAYQNYLNFLEDLVKNNPSISEAMNLESLLVAVCEKILQIYLHCTDYQYVEQKSIDEKPVKHWILPLGSAKREELAARTPLLVSALKILSNMERDSFRKYIANFFHLLVDLVRSEHSSGEVQRVLSNIFQSCIGPIIMQ</sequence>
<evidence type="ECO:0000256" key="12">
    <source>
        <dbReference type="ARBA" id="ARBA00022598"/>
    </source>
</evidence>
<evidence type="ECO:0000256" key="18">
    <source>
        <dbReference type="ARBA" id="ARBA00022927"/>
    </source>
</evidence>
<keyword evidence="20" id="KW-0496">Mitochondrion</keyword>
<dbReference type="Pfam" id="PF09324">
    <property type="entry name" value="Sec7-like_HDS"/>
    <property type="match status" value="1"/>
</dbReference>
<dbReference type="GO" id="GO:0005085">
    <property type="term" value="F:guanyl-nucleotide exchange factor activity"/>
    <property type="evidence" value="ECO:0007669"/>
    <property type="project" value="UniProtKB-KW"/>
</dbReference>
<dbReference type="InterPro" id="IPR020751">
    <property type="entry name" value="aa-tRNA-synth_I_codon-bd_sub2"/>
</dbReference>
<dbReference type="Pfam" id="PF00749">
    <property type="entry name" value="tRNA-synt_1c"/>
    <property type="match status" value="1"/>
</dbReference>
<dbReference type="FunFam" id="1.10.1000.11:FF:000005">
    <property type="entry name" value="Brefeldin A-inhibited guanine nucleotide-exchange 1"/>
    <property type="match status" value="1"/>
</dbReference>
<keyword evidence="9" id="KW-0813">Transport</keyword>
<dbReference type="InterPro" id="IPR046455">
    <property type="entry name" value="Sec7/BIG1-like_C"/>
</dbReference>
<dbReference type="CDD" id="cd00808">
    <property type="entry name" value="GluRS_core"/>
    <property type="match status" value="1"/>
</dbReference>
<dbReference type="InterPro" id="IPR000924">
    <property type="entry name" value="Glu/Gln-tRNA-synth"/>
</dbReference>
<dbReference type="OMA" id="VWHTNER"/>
<evidence type="ECO:0000256" key="9">
    <source>
        <dbReference type="ARBA" id="ARBA00022448"/>
    </source>
</evidence>
<dbReference type="Pfam" id="PF16213">
    <property type="entry name" value="DCB"/>
    <property type="match status" value="1"/>
</dbReference>
<evidence type="ECO:0000256" key="2">
    <source>
        <dbReference type="ARBA" id="ARBA00004173"/>
    </source>
</evidence>
<dbReference type="InterPro" id="IPR033910">
    <property type="entry name" value="GluRS_core"/>
</dbReference>
<evidence type="ECO:0000256" key="16">
    <source>
        <dbReference type="ARBA" id="ARBA00022840"/>
    </source>
</evidence>
<dbReference type="GO" id="GO:0004818">
    <property type="term" value="F:glutamate-tRNA ligase activity"/>
    <property type="evidence" value="ECO:0007669"/>
    <property type="project" value="UniProtKB-EC"/>
</dbReference>
<dbReference type="PROSITE" id="PS50190">
    <property type="entry name" value="SEC7"/>
    <property type="match status" value="1"/>
</dbReference>
<dbReference type="FunFam" id="3.40.50.620:FF:000045">
    <property type="entry name" value="Glutamate--tRNA ligase, mitochondrial"/>
    <property type="match status" value="1"/>
</dbReference>
<keyword evidence="29" id="KW-1185">Reference proteome</keyword>